<dbReference type="SUPFAM" id="SSF53474">
    <property type="entry name" value="alpha/beta-Hydrolases"/>
    <property type="match status" value="1"/>
</dbReference>
<dbReference type="PANTHER" id="PTHR43798:SF33">
    <property type="entry name" value="HYDROLASE, PUTATIVE (AFU_ORTHOLOGUE AFUA_2G14860)-RELATED"/>
    <property type="match status" value="1"/>
</dbReference>
<comment type="caution">
    <text evidence="2">The sequence shown here is derived from an EMBL/GenBank/DDBJ whole genome shotgun (WGS) entry which is preliminary data.</text>
</comment>
<accession>A0ABP9M4Q2</accession>
<feature type="domain" description="AB hydrolase-1" evidence="1">
    <location>
        <begin position="35"/>
        <end position="255"/>
    </location>
</feature>
<proteinExistence type="predicted"/>
<protein>
    <submittedName>
        <fullName evidence="2">Alpha/beta hydrolase</fullName>
    </submittedName>
</protein>
<dbReference type="InterPro" id="IPR050266">
    <property type="entry name" value="AB_hydrolase_sf"/>
</dbReference>
<dbReference type="Gene3D" id="3.40.50.1820">
    <property type="entry name" value="alpha/beta hydrolase"/>
    <property type="match status" value="1"/>
</dbReference>
<dbReference type="InterPro" id="IPR000073">
    <property type="entry name" value="AB_hydrolase_1"/>
</dbReference>
<dbReference type="EMBL" id="BAABKD010000009">
    <property type="protein sequence ID" value="GAA5089199.1"/>
    <property type="molecule type" value="Genomic_DNA"/>
</dbReference>
<organism evidence="2 3">
    <name type="scientific">Paenalcaligenes hermetiae</name>
    <dbReference type="NCBI Taxonomy" id="1157987"/>
    <lineage>
        <taxon>Bacteria</taxon>
        <taxon>Pseudomonadati</taxon>
        <taxon>Pseudomonadota</taxon>
        <taxon>Betaproteobacteria</taxon>
        <taxon>Burkholderiales</taxon>
        <taxon>Alcaligenaceae</taxon>
        <taxon>Paenalcaligenes</taxon>
    </lineage>
</organism>
<keyword evidence="3" id="KW-1185">Reference proteome</keyword>
<keyword evidence="2" id="KW-0378">Hydrolase</keyword>
<name>A0ABP9M4Q2_9BURK</name>
<evidence type="ECO:0000259" key="1">
    <source>
        <dbReference type="Pfam" id="PF12697"/>
    </source>
</evidence>
<dbReference type="Proteomes" id="UP001500227">
    <property type="component" value="Unassembled WGS sequence"/>
</dbReference>
<evidence type="ECO:0000313" key="2">
    <source>
        <dbReference type="EMBL" id="GAA5089199.1"/>
    </source>
</evidence>
<sequence>MMKTTQTIHLHWNGRDRNIEYQWVGVQDSAAPLMIFLHEGLGSVAHWQHWPEQLCQVLGYRGLFYSRYAYGNSSPRPSDEIWQGDYLHIEAQQALPALLQALGIDQPFSLFGHSDGGTIALLYAAQPNNLAQDLIVLAPHIYIEAQSTQSVQKAIHWYQHGDLKQRLARYHADVDSAFWGWATVWGDEIYQKTWNIERDIQTIRCPILAIQGTEDEYASLDQIHIIQRHLPQQTTLCVLEHCRHTPYIDAPEAVTKAVQDFLAERRCRTS</sequence>
<gene>
    <name evidence="2" type="ORF">GCM10023337_11720</name>
</gene>
<evidence type="ECO:0000313" key="3">
    <source>
        <dbReference type="Proteomes" id="UP001500227"/>
    </source>
</evidence>
<dbReference type="PANTHER" id="PTHR43798">
    <property type="entry name" value="MONOACYLGLYCEROL LIPASE"/>
    <property type="match status" value="1"/>
</dbReference>
<reference evidence="3" key="1">
    <citation type="journal article" date="2019" name="Int. J. Syst. Evol. Microbiol.">
        <title>The Global Catalogue of Microorganisms (GCM) 10K type strain sequencing project: providing services to taxonomists for standard genome sequencing and annotation.</title>
        <authorList>
            <consortium name="The Broad Institute Genomics Platform"/>
            <consortium name="The Broad Institute Genome Sequencing Center for Infectious Disease"/>
            <person name="Wu L."/>
            <person name="Ma J."/>
        </authorList>
    </citation>
    <scope>NUCLEOTIDE SEQUENCE [LARGE SCALE GENOMIC DNA]</scope>
    <source>
        <strain evidence="3">JCM 18423</strain>
    </source>
</reference>
<dbReference type="RefSeq" id="WP_345370352.1">
    <property type="nucleotide sequence ID" value="NZ_BAABKD010000009.1"/>
</dbReference>
<dbReference type="Pfam" id="PF12697">
    <property type="entry name" value="Abhydrolase_6"/>
    <property type="match status" value="1"/>
</dbReference>
<dbReference type="GO" id="GO:0016787">
    <property type="term" value="F:hydrolase activity"/>
    <property type="evidence" value="ECO:0007669"/>
    <property type="project" value="UniProtKB-KW"/>
</dbReference>
<dbReference type="InterPro" id="IPR029058">
    <property type="entry name" value="AB_hydrolase_fold"/>
</dbReference>